<dbReference type="FunFam" id="3.40.640.10:FF:000023">
    <property type="entry name" value="Transcriptional regulator, GntR family"/>
    <property type="match status" value="1"/>
</dbReference>
<dbReference type="OrthoDB" id="9804020at2"/>
<protein>
    <submittedName>
        <fullName evidence="9">Transcriptional regulator</fullName>
    </submittedName>
</protein>
<dbReference type="Pfam" id="PF00155">
    <property type="entry name" value="Aminotran_1_2"/>
    <property type="match status" value="1"/>
</dbReference>
<dbReference type="InterPro" id="IPR051446">
    <property type="entry name" value="HTH_trans_reg/aminotransferase"/>
</dbReference>
<dbReference type="SUPFAM" id="SSF53383">
    <property type="entry name" value="PLP-dependent transferases"/>
    <property type="match status" value="1"/>
</dbReference>
<evidence type="ECO:0000256" key="7">
    <source>
        <dbReference type="ARBA" id="ARBA00023163"/>
    </source>
</evidence>
<dbReference type="PROSITE" id="PS50949">
    <property type="entry name" value="HTH_GNTR"/>
    <property type="match status" value="1"/>
</dbReference>
<dbReference type="InterPro" id="IPR015421">
    <property type="entry name" value="PyrdxlP-dep_Trfase_major"/>
</dbReference>
<dbReference type="Gene3D" id="3.40.640.10">
    <property type="entry name" value="Type I PLP-dependent aspartate aminotransferase-like (Major domain)"/>
    <property type="match status" value="1"/>
</dbReference>
<keyword evidence="6" id="KW-0238">DNA-binding</keyword>
<dbReference type="CDD" id="cd07377">
    <property type="entry name" value="WHTH_GntR"/>
    <property type="match status" value="1"/>
</dbReference>
<evidence type="ECO:0000313" key="10">
    <source>
        <dbReference type="Proteomes" id="UP000054683"/>
    </source>
</evidence>
<evidence type="ECO:0000259" key="8">
    <source>
        <dbReference type="PROSITE" id="PS50949"/>
    </source>
</evidence>
<dbReference type="SMART" id="SM00345">
    <property type="entry name" value="HTH_GNTR"/>
    <property type="match status" value="1"/>
</dbReference>
<evidence type="ECO:0000313" key="9">
    <source>
        <dbReference type="EMBL" id="SAL71555.1"/>
    </source>
</evidence>
<proteinExistence type="inferred from homology"/>
<dbReference type="InterPro" id="IPR000524">
    <property type="entry name" value="Tscrpt_reg_HTH_GntR"/>
</dbReference>
<feature type="domain" description="HTH gntR-type" evidence="8">
    <location>
        <begin position="1"/>
        <end position="69"/>
    </location>
</feature>
<evidence type="ECO:0000256" key="4">
    <source>
        <dbReference type="ARBA" id="ARBA00022898"/>
    </source>
</evidence>
<dbReference type="PANTHER" id="PTHR46577:SF2">
    <property type="entry name" value="TRANSCRIPTIONAL REGULATORY PROTEIN"/>
    <property type="match status" value="1"/>
</dbReference>
<dbReference type="InterPro" id="IPR004839">
    <property type="entry name" value="Aminotransferase_I/II_large"/>
</dbReference>
<organism evidence="9 10">
    <name type="scientific">Caballeronia udeis</name>
    <dbReference type="NCBI Taxonomy" id="1232866"/>
    <lineage>
        <taxon>Bacteria</taxon>
        <taxon>Pseudomonadati</taxon>
        <taxon>Pseudomonadota</taxon>
        <taxon>Betaproteobacteria</taxon>
        <taxon>Burkholderiales</taxon>
        <taxon>Burkholderiaceae</taxon>
        <taxon>Caballeronia</taxon>
    </lineage>
</organism>
<evidence type="ECO:0000256" key="6">
    <source>
        <dbReference type="ARBA" id="ARBA00023125"/>
    </source>
</evidence>
<comment type="similarity">
    <text evidence="1">In the C-terminal section; belongs to the class-I pyridoxal-phosphate-dependent aminotransferase family.</text>
</comment>
<keyword evidence="4" id="KW-0663">Pyridoxal phosphate</keyword>
<accession>A0A158JS92</accession>
<evidence type="ECO:0000256" key="2">
    <source>
        <dbReference type="ARBA" id="ARBA00022576"/>
    </source>
</evidence>
<dbReference type="InterPro" id="IPR036388">
    <property type="entry name" value="WH-like_DNA-bd_sf"/>
</dbReference>
<dbReference type="CDD" id="cd00609">
    <property type="entry name" value="AAT_like"/>
    <property type="match status" value="1"/>
</dbReference>
<dbReference type="InterPro" id="IPR015422">
    <property type="entry name" value="PyrdxlP-dep_Trfase_small"/>
</dbReference>
<dbReference type="GO" id="GO:0003700">
    <property type="term" value="F:DNA-binding transcription factor activity"/>
    <property type="evidence" value="ECO:0007669"/>
    <property type="project" value="InterPro"/>
</dbReference>
<dbReference type="InterPro" id="IPR015424">
    <property type="entry name" value="PyrdxlP-dep_Trfase"/>
</dbReference>
<dbReference type="Pfam" id="PF00392">
    <property type="entry name" value="GntR"/>
    <property type="match status" value="1"/>
</dbReference>
<name>A0A158JS92_9BURK</name>
<gene>
    <name evidence="9" type="ORF">AWB69_08651</name>
</gene>
<keyword evidence="5" id="KW-0805">Transcription regulation</keyword>
<dbReference type="Proteomes" id="UP000054683">
    <property type="component" value="Unassembled WGS sequence"/>
</dbReference>
<dbReference type="GO" id="GO:0003677">
    <property type="term" value="F:DNA binding"/>
    <property type="evidence" value="ECO:0007669"/>
    <property type="project" value="UniProtKB-KW"/>
</dbReference>
<keyword evidence="3" id="KW-0808">Transferase</keyword>
<dbReference type="GO" id="GO:0030170">
    <property type="term" value="F:pyridoxal phosphate binding"/>
    <property type="evidence" value="ECO:0007669"/>
    <property type="project" value="InterPro"/>
</dbReference>
<dbReference type="EMBL" id="FCOK02000114">
    <property type="protein sequence ID" value="SAL71555.1"/>
    <property type="molecule type" value="Genomic_DNA"/>
</dbReference>
<reference evidence="9 10" key="1">
    <citation type="submission" date="2016-01" db="EMBL/GenBank/DDBJ databases">
        <authorList>
            <person name="Oliw E.H."/>
        </authorList>
    </citation>
    <scope>NUCLEOTIDE SEQUENCE [LARGE SCALE GENOMIC DNA]</scope>
    <source>
        <strain evidence="9">LMG 27134</strain>
    </source>
</reference>
<dbReference type="SUPFAM" id="SSF46785">
    <property type="entry name" value="Winged helix' DNA-binding domain"/>
    <property type="match status" value="1"/>
</dbReference>
<dbReference type="RefSeq" id="WP_062092693.1">
    <property type="nucleotide sequence ID" value="NZ_FCOK02000114.1"/>
</dbReference>
<dbReference type="Gene3D" id="3.90.1150.10">
    <property type="entry name" value="Aspartate Aminotransferase, domain 1"/>
    <property type="match status" value="1"/>
</dbReference>
<dbReference type="GO" id="GO:0008483">
    <property type="term" value="F:transaminase activity"/>
    <property type="evidence" value="ECO:0007669"/>
    <property type="project" value="UniProtKB-KW"/>
</dbReference>
<dbReference type="PANTHER" id="PTHR46577">
    <property type="entry name" value="HTH-TYPE TRANSCRIPTIONAL REGULATORY PROTEIN GABR"/>
    <property type="match status" value="1"/>
</dbReference>
<keyword evidence="2" id="KW-0032">Aminotransferase</keyword>
<dbReference type="InterPro" id="IPR036390">
    <property type="entry name" value="WH_DNA-bd_sf"/>
</dbReference>
<keyword evidence="7" id="KW-0804">Transcription</keyword>
<dbReference type="Gene3D" id="1.10.10.10">
    <property type="entry name" value="Winged helix-like DNA-binding domain superfamily/Winged helix DNA-binding domain"/>
    <property type="match status" value="1"/>
</dbReference>
<sequence>MKRYERLASQIGDLIKRGDLPPGTRIPAVRAACDAYGVSPSTVFRAYYLLESKGLIVARPRSGYFVSAAAPGAPLHGAASTPNEASKSVNISELVFEVLHSIKDTHTVALGSAFMSPAVFPMQRLGKSCASVNRSTDLAKMVAALPPGDDALRRQIALRYLMAGMVVHVDEIIITSGALDALTLSLQVLTRAGDEIVIEKPTFYAALQAIQRLQLKVVEIPVHSVEGHDIEALAQALDHHPIRACWFMTAFQNPTGATLSDAKKQALVALLAKYEVPLIEDDVYSELRFGPVPNRPAKFFDQRGLVLHCGSFAKSLAPGYRIGWAAAGRFAEQLERAKWMTTLSASVPAQRAIADYLEHGGYDRFLRKLRRDLAAQQAAMLGAIDRYFPAHSMATRPDGGYFTWVELPRQVDSLRLFEAALERGISFAPGPIFSASGEFRHHIRLNYGYPWSPEIERAMATLGELAQDEELVSASLAGPAQPF</sequence>
<evidence type="ECO:0000256" key="1">
    <source>
        <dbReference type="ARBA" id="ARBA00005384"/>
    </source>
</evidence>
<evidence type="ECO:0000256" key="3">
    <source>
        <dbReference type="ARBA" id="ARBA00022679"/>
    </source>
</evidence>
<dbReference type="AlphaFoldDB" id="A0A158JS92"/>
<evidence type="ECO:0000256" key="5">
    <source>
        <dbReference type="ARBA" id="ARBA00023015"/>
    </source>
</evidence>